<reference evidence="2" key="1">
    <citation type="submission" date="2024-02" db="UniProtKB">
        <authorList>
            <consortium name="WormBaseParasite"/>
        </authorList>
    </citation>
    <scope>IDENTIFICATION</scope>
</reference>
<dbReference type="WBParaSite" id="MBELARI_LOCUS12856">
    <property type="protein sequence ID" value="MBELARI_LOCUS12856"/>
    <property type="gene ID" value="MBELARI_LOCUS12856"/>
</dbReference>
<name>A0AAF3EFW7_9BILA</name>
<proteinExistence type="predicted"/>
<evidence type="ECO:0000313" key="2">
    <source>
        <dbReference type="WBParaSite" id="MBELARI_LOCUS12856"/>
    </source>
</evidence>
<dbReference type="AlphaFoldDB" id="A0AAF3EFW7"/>
<keyword evidence="1" id="KW-1185">Reference proteome</keyword>
<organism evidence="1 2">
    <name type="scientific">Mesorhabditis belari</name>
    <dbReference type="NCBI Taxonomy" id="2138241"/>
    <lineage>
        <taxon>Eukaryota</taxon>
        <taxon>Metazoa</taxon>
        <taxon>Ecdysozoa</taxon>
        <taxon>Nematoda</taxon>
        <taxon>Chromadorea</taxon>
        <taxon>Rhabditida</taxon>
        <taxon>Rhabditina</taxon>
        <taxon>Rhabditomorpha</taxon>
        <taxon>Rhabditoidea</taxon>
        <taxon>Rhabditidae</taxon>
        <taxon>Mesorhabditinae</taxon>
        <taxon>Mesorhabditis</taxon>
    </lineage>
</organism>
<evidence type="ECO:0000313" key="1">
    <source>
        <dbReference type="Proteomes" id="UP000887575"/>
    </source>
</evidence>
<protein>
    <submittedName>
        <fullName evidence="2">Uncharacterized protein</fullName>
    </submittedName>
</protein>
<sequence>MEVLLRPIGNMTVDLLQKLGPTQSSLSKIPAVPATTKIPEVITRNSSLHNATDSFQDWEDVIQQGHRMEGVIGKKLEQIPNDFVNYEN</sequence>
<accession>A0AAF3EFW7</accession>
<dbReference type="Proteomes" id="UP000887575">
    <property type="component" value="Unassembled WGS sequence"/>
</dbReference>